<evidence type="ECO:0000313" key="9">
    <source>
        <dbReference type="EMBL" id="SMB90259.1"/>
    </source>
</evidence>
<dbReference type="CDD" id="cd06171">
    <property type="entry name" value="Sigma70_r4"/>
    <property type="match status" value="1"/>
</dbReference>
<feature type="domain" description="RNA polymerase sigma-70 region 2" evidence="7">
    <location>
        <begin position="21"/>
        <end position="88"/>
    </location>
</feature>
<dbReference type="InterPro" id="IPR013325">
    <property type="entry name" value="RNA_pol_sigma_r2"/>
</dbReference>
<dbReference type="SUPFAM" id="SSF88946">
    <property type="entry name" value="Sigma2 domain of RNA polymerase sigma factors"/>
    <property type="match status" value="1"/>
</dbReference>
<evidence type="ECO:0000256" key="5">
    <source>
        <dbReference type="ARBA" id="ARBA00023163"/>
    </source>
</evidence>
<dbReference type="Proteomes" id="UP000192368">
    <property type="component" value="Unassembled WGS sequence"/>
</dbReference>
<dbReference type="EMBL" id="FWWR01000011">
    <property type="protein sequence ID" value="SMB90259.1"/>
    <property type="molecule type" value="Genomic_DNA"/>
</dbReference>
<keyword evidence="3 6" id="KW-0731">Sigma factor</keyword>
<accession>A0A1W1VA21</accession>
<dbReference type="PANTHER" id="PTHR43133">
    <property type="entry name" value="RNA POLYMERASE ECF-TYPE SIGMA FACTO"/>
    <property type="match status" value="1"/>
</dbReference>
<evidence type="ECO:0000256" key="3">
    <source>
        <dbReference type="ARBA" id="ARBA00023082"/>
    </source>
</evidence>
<organism evidence="9 10">
    <name type="scientific">Peptoniphilus asaccharolyticus DSM 20463</name>
    <dbReference type="NCBI Taxonomy" id="573058"/>
    <lineage>
        <taxon>Bacteria</taxon>
        <taxon>Bacillati</taxon>
        <taxon>Bacillota</taxon>
        <taxon>Tissierellia</taxon>
        <taxon>Tissierellales</taxon>
        <taxon>Peptoniphilaceae</taxon>
        <taxon>Peptoniphilus</taxon>
    </lineage>
</organism>
<dbReference type="OrthoDB" id="9795666at2"/>
<dbReference type="GO" id="GO:0003677">
    <property type="term" value="F:DNA binding"/>
    <property type="evidence" value="ECO:0007669"/>
    <property type="project" value="UniProtKB-KW"/>
</dbReference>
<dbReference type="InterPro" id="IPR007627">
    <property type="entry name" value="RNA_pol_sigma70_r2"/>
</dbReference>
<dbReference type="PANTHER" id="PTHR43133:SF8">
    <property type="entry name" value="RNA POLYMERASE SIGMA FACTOR HI_1459-RELATED"/>
    <property type="match status" value="1"/>
</dbReference>
<dbReference type="InterPro" id="IPR013249">
    <property type="entry name" value="RNA_pol_sigma70_r4_t2"/>
</dbReference>
<keyword evidence="2 6" id="KW-0805">Transcription regulation</keyword>
<dbReference type="PROSITE" id="PS01063">
    <property type="entry name" value="SIGMA70_ECF"/>
    <property type="match status" value="1"/>
</dbReference>
<dbReference type="GO" id="GO:0006950">
    <property type="term" value="P:response to stress"/>
    <property type="evidence" value="ECO:0007669"/>
    <property type="project" value="UniProtKB-ARBA"/>
</dbReference>
<comment type="similarity">
    <text evidence="1 6">Belongs to the sigma-70 factor family. ECF subfamily.</text>
</comment>
<name>A0A1W1VA21_PEPAS</name>
<dbReference type="NCBIfam" id="TIGR02937">
    <property type="entry name" value="sigma70-ECF"/>
    <property type="match status" value="1"/>
</dbReference>
<dbReference type="InterPro" id="IPR000838">
    <property type="entry name" value="RNA_pol_sigma70_ECF_CS"/>
</dbReference>
<dbReference type="GO" id="GO:0016987">
    <property type="term" value="F:sigma factor activity"/>
    <property type="evidence" value="ECO:0007669"/>
    <property type="project" value="UniProtKB-KW"/>
</dbReference>
<keyword evidence="5 6" id="KW-0804">Transcription</keyword>
<dbReference type="GO" id="GO:0006352">
    <property type="term" value="P:DNA-templated transcription initiation"/>
    <property type="evidence" value="ECO:0007669"/>
    <property type="project" value="InterPro"/>
</dbReference>
<keyword evidence="10" id="KW-1185">Reference proteome</keyword>
<dbReference type="SUPFAM" id="SSF88659">
    <property type="entry name" value="Sigma3 and sigma4 domains of RNA polymerase sigma factors"/>
    <property type="match status" value="1"/>
</dbReference>
<protein>
    <recommendedName>
        <fullName evidence="6">RNA polymerase sigma factor</fullName>
    </recommendedName>
</protein>
<feature type="domain" description="RNA polymerase sigma factor 70 region 4 type 2" evidence="8">
    <location>
        <begin position="117"/>
        <end position="168"/>
    </location>
</feature>
<evidence type="ECO:0000259" key="7">
    <source>
        <dbReference type="Pfam" id="PF04542"/>
    </source>
</evidence>
<keyword evidence="4 6" id="KW-0238">DNA-binding</keyword>
<evidence type="ECO:0000313" key="10">
    <source>
        <dbReference type="Proteomes" id="UP000192368"/>
    </source>
</evidence>
<dbReference type="Gene3D" id="1.10.10.10">
    <property type="entry name" value="Winged helix-like DNA-binding domain superfamily/Winged helix DNA-binding domain"/>
    <property type="match status" value="1"/>
</dbReference>
<dbReference type="Gene3D" id="1.10.1740.10">
    <property type="match status" value="1"/>
</dbReference>
<evidence type="ECO:0000256" key="2">
    <source>
        <dbReference type="ARBA" id="ARBA00023015"/>
    </source>
</evidence>
<evidence type="ECO:0000256" key="6">
    <source>
        <dbReference type="RuleBase" id="RU000716"/>
    </source>
</evidence>
<dbReference type="InterPro" id="IPR036388">
    <property type="entry name" value="WH-like_DNA-bd_sf"/>
</dbReference>
<reference evidence="10" key="1">
    <citation type="submission" date="2017-04" db="EMBL/GenBank/DDBJ databases">
        <authorList>
            <person name="Varghese N."/>
            <person name="Submissions S."/>
        </authorList>
    </citation>
    <scope>NUCLEOTIDE SEQUENCE [LARGE SCALE GENOMIC DNA]</scope>
    <source>
        <strain evidence="10">DSM 20463</strain>
    </source>
</reference>
<dbReference type="InterPro" id="IPR014284">
    <property type="entry name" value="RNA_pol_sigma-70_dom"/>
</dbReference>
<proteinExistence type="inferred from homology"/>
<evidence type="ECO:0000256" key="1">
    <source>
        <dbReference type="ARBA" id="ARBA00010641"/>
    </source>
</evidence>
<dbReference type="InterPro" id="IPR039425">
    <property type="entry name" value="RNA_pol_sigma-70-like"/>
</dbReference>
<dbReference type="Pfam" id="PF04542">
    <property type="entry name" value="Sigma70_r2"/>
    <property type="match status" value="1"/>
</dbReference>
<dbReference type="InterPro" id="IPR013324">
    <property type="entry name" value="RNA_pol_sigma_r3/r4-like"/>
</dbReference>
<gene>
    <name evidence="9" type="ORF">SAMN00017477_1600</name>
</gene>
<dbReference type="AlphaFoldDB" id="A0A1W1VA21"/>
<evidence type="ECO:0000259" key="8">
    <source>
        <dbReference type="Pfam" id="PF08281"/>
    </source>
</evidence>
<sequence length="189" mass="22289">MDDIQMVEAIKAGDKEAFNQLYEEYSLRLYRTAYLIVGNSYDAEDVLQDTFISAYKNMSDLKDHTKLKTWLYAILKNRAYKKYNKNQREFPEQDILEKIEVKGTENIKEDRFALKDEIQICLMKLKPKLREVIVLYYYNDFTIAEIAQICGSFQGTVKSRLYKARKDLKRELEKLNSDVVLPNREEANG</sequence>
<dbReference type="STRING" id="573058.SAMN00017477_1600"/>
<dbReference type="Pfam" id="PF08281">
    <property type="entry name" value="Sigma70_r4_2"/>
    <property type="match status" value="1"/>
</dbReference>
<evidence type="ECO:0000256" key="4">
    <source>
        <dbReference type="ARBA" id="ARBA00023125"/>
    </source>
</evidence>
<dbReference type="RefSeq" id="WP_084231164.1">
    <property type="nucleotide sequence ID" value="NZ_FWWR01000011.1"/>
</dbReference>